<gene>
    <name evidence="4" type="ORF">K7432_017799</name>
</gene>
<dbReference type="InterPro" id="IPR024688">
    <property type="entry name" value="Mac_dom"/>
</dbReference>
<reference evidence="4 5" key="1">
    <citation type="submission" date="2023-04" db="EMBL/GenBank/DDBJ databases">
        <title>Genome of Basidiobolus ranarum AG-B5.</title>
        <authorList>
            <person name="Stajich J.E."/>
            <person name="Carter-House D."/>
            <person name="Gryganskyi A."/>
        </authorList>
    </citation>
    <scope>NUCLEOTIDE SEQUENCE [LARGE SCALE GENOMIC DNA]</scope>
    <source>
        <strain evidence="4 5">AG-B5</strain>
    </source>
</reference>
<accession>A0ABR2VJV9</accession>
<name>A0ABR2VJV9_9FUNG</name>
<dbReference type="Proteomes" id="UP001479436">
    <property type="component" value="Unassembled WGS sequence"/>
</dbReference>
<dbReference type="SMART" id="SM01266">
    <property type="entry name" value="Mac"/>
    <property type="match status" value="1"/>
</dbReference>
<keyword evidence="2" id="KW-0808">Transferase</keyword>
<keyword evidence="5" id="KW-1185">Reference proteome</keyword>
<dbReference type="SUPFAM" id="SSF51161">
    <property type="entry name" value="Trimeric LpxA-like enzymes"/>
    <property type="match status" value="1"/>
</dbReference>
<dbReference type="EMBL" id="JASJQH010011268">
    <property type="protein sequence ID" value="KAK9667490.1"/>
    <property type="molecule type" value="Genomic_DNA"/>
</dbReference>
<feature type="domain" description="Maltose/galactoside acetyltransferase" evidence="3">
    <location>
        <begin position="9"/>
        <end position="63"/>
    </location>
</feature>
<protein>
    <recommendedName>
        <fullName evidence="3">Maltose/galactoside acetyltransferase domain-containing protein</fullName>
    </recommendedName>
</protein>
<evidence type="ECO:0000256" key="2">
    <source>
        <dbReference type="ARBA" id="ARBA00022679"/>
    </source>
</evidence>
<dbReference type="PANTHER" id="PTHR23416">
    <property type="entry name" value="SIALIC ACID SYNTHASE-RELATED"/>
    <property type="match status" value="1"/>
</dbReference>
<dbReference type="Gene3D" id="2.160.10.10">
    <property type="entry name" value="Hexapeptide repeat proteins"/>
    <property type="match status" value="1"/>
</dbReference>
<dbReference type="InterPro" id="IPR001451">
    <property type="entry name" value="Hexapep"/>
</dbReference>
<dbReference type="PANTHER" id="PTHR23416:SF23">
    <property type="entry name" value="ACETYLTRANSFERASE C18B11.09C-RELATED"/>
    <property type="match status" value="1"/>
</dbReference>
<proteinExistence type="inferred from homology"/>
<dbReference type="Pfam" id="PF00132">
    <property type="entry name" value="Hexapep"/>
    <property type="match status" value="1"/>
</dbReference>
<dbReference type="PROSITE" id="PS00101">
    <property type="entry name" value="HEXAPEP_TRANSFERASES"/>
    <property type="match status" value="1"/>
</dbReference>
<dbReference type="CDD" id="cd03357">
    <property type="entry name" value="LbH_MAT_GAT"/>
    <property type="match status" value="1"/>
</dbReference>
<comment type="similarity">
    <text evidence="1">Belongs to the transferase hexapeptide repeat family.</text>
</comment>
<sequence>MNIANKTEKEKALSGEFYIASDPELVEDRLKARKFARKFNTSKLEDVKERQQLLKENLGTFSEGTHIKPPFYVDYGYNIHVGKNSYMNLNCVILDCNRVDIGDNVMFGPNVQVYAATHPLQPKRRADGGPEMAYPVKIGNDVWVGGGTIICPGVTVGDGVTIAAGSVVTKDVPPYVLVGGVPAKIIKEIPRD</sequence>
<comment type="caution">
    <text evidence="4">The sequence shown here is derived from an EMBL/GenBank/DDBJ whole genome shotgun (WGS) entry which is preliminary data.</text>
</comment>
<dbReference type="InterPro" id="IPR018357">
    <property type="entry name" value="Hexapep_transf_CS"/>
</dbReference>
<dbReference type="InterPro" id="IPR051159">
    <property type="entry name" value="Hexapeptide_acetyltransf"/>
</dbReference>
<evidence type="ECO:0000259" key="3">
    <source>
        <dbReference type="SMART" id="SM01266"/>
    </source>
</evidence>
<dbReference type="Pfam" id="PF12464">
    <property type="entry name" value="Mac"/>
    <property type="match status" value="1"/>
</dbReference>
<evidence type="ECO:0000313" key="5">
    <source>
        <dbReference type="Proteomes" id="UP001479436"/>
    </source>
</evidence>
<organism evidence="4 5">
    <name type="scientific">Basidiobolus ranarum</name>
    <dbReference type="NCBI Taxonomy" id="34480"/>
    <lineage>
        <taxon>Eukaryota</taxon>
        <taxon>Fungi</taxon>
        <taxon>Fungi incertae sedis</taxon>
        <taxon>Zoopagomycota</taxon>
        <taxon>Entomophthoromycotina</taxon>
        <taxon>Basidiobolomycetes</taxon>
        <taxon>Basidiobolales</taxon>
        <taxon>Basidiobolaceae</taxon>
        <taxon>Basidiobolus</taxon>
    </lineage>
</organism>
<evidence type="ECO:0000256" key="1">
    <source>
        <dbReference type="ARBA" id="ARBA00007274"/>
    </source>
</evidence>
<evidence type="ECO:0000313" key="4">
    <source>
        <dbReference type="EMBL" id="KAK9667490.1"/>
    </source>
</evidence>
<dbReference type="InterPro" id="IPR011004">
    <property type="entry name" value="Trimer_LpxA-like_sf"/>
</dbReference>